<feature type="compositionally biased region" description="Polar residues" evidence="1">
    <location>
        <begin position="114"/>
        <end position="127"/>
    </location>
</feature>
<evidence type="ECO:0000256" key="1">
    <source>
        <dbReference type="SAM" id="MobiDB-lite"/>
    </source>
</evidence>
<feature type="region of interest" description="Disordered" evidence="1">
    <location>
        <begin position="97"/>
        <end position="127"/>
    </location>
</feature>
<accession>A0ABX1G1C4</accession>
<evidence type="ECO:0000313" key="3">
    <source>
        <dbReference type="EMBL" id="NKG19470.1"/>
    </source>
</evidence>
<name>A0ABX1G1C4_9MICC</name>
<protein>
    <submittedName>
        <fullName evidence="3">Uncharacterized protein</fullName>
    </submittedName>
</protein>
<keyword evidence="2" id="KW-0472">Membrane</keyword>
<sequence>MPIESVPAPTAVSPITDIHAAFDFPRIPSVDLKKVIINGKAEGPDGFSDLRIAPTLFIIDVDGQQSITVGNCQILTSASGRTQISAHVVESWTIKNTQSATSRRKSRRTDRRQNTTTKQLEATSIAESSSDIRNEITTSVEKILRLLTDSCTSENHLDRAPEIAKRLCELSRNNVAEIRDLRYGLESDLAKSSRDSLATENYTNMVANLLQLNVICGRAADQAREAVREGLWVHGPDSEVYHAYRKLQDPSIVNAFEPANHEMRTWMRIHDAAIRQCQQMQLQLEAESTSIHALLSSASSVSSSREADAQTRFNLLVGLVSIGLGVPALFLALYSATILLPLNTSSKIMSFLPVAIPLLIASLFALFMPPQGSTRKYWIGSGLVTLLVFGVLIVVAIGAPISNP</sequence>
<keyword evidence="2" id="KW-0812">Transmembrane</keyword>
<reference evidence="3 4" key="1">
    <citation type="submission" date="2020-04" db="EMBL/GenBank/DDBJ databases">
        <title>Paeniglutamicibacter sp. ANT13_2, a novel actinomycete isolated from sediment in Antarctica.</title>
        <authorList>
            <person name="Sakdapetsiri C."/>
            <person name="Pinyakong O."/>
        </authorList>
    </citation>
    <scope>NUCLEOTIDE SEQUENCE [LARGE SCALE GENOMIC DNA]</scope>
    <source>
        <strain evidence="3 4">ANT13_2</strain>
    </source>
</reference>
<keyword evidence="2" id="KW-1133">Transmembrane helix</keyword>
<feature type="transmembrane region" description="Helical" evidence="2">
    <location>
        <begin position="313"/>
        <end position="336"/>
    </location>
</feature>
<organism evidence="3 4">
    <name type="scientific">Paeniglutamicibacter terrestris</name>
    <dbReference type="NCBI Taxonomy" id="2723403"/>
    <lineage>
        <taxon>Bacteria</taxon>
        <taxon>Bacillati</taxon>
        <taxon>Actinomycetota</taxon>
        <taxon>Actinomycetes</taxon>
        <taxon>Micrococcales</taxon>
        <taxon>Micrococcaceae</taxon>
        <taxon>Paeniglutamicibacter</taxon>
    </lineage>
</organism>
<proteinExistence type="predicted"/>
<evidence type="ECO:0000256" key="2">
    <source>
        <dbReference type="SAM" id="Phobius"/>
    </source>
</evidence>
<dbReference type="EMBL" id="JAAWVT010000001">
    <property type="protein sequence ID" value="NKG19470.1"/>
    <property type="molecule type" value="Genomic_DNA"/>
</dbReference>
<feature type="transmembrane region" description="Helical" evidence="2">
    <location>
        <begin position="379"/>
        <end position="401"/>
    </location>
</feature>
<feature type="transmembrane region" description="Helical" evidence="2">
    <location>
        <begin position="348"/>
        <end position="367"/>
    </location>
</feature>
<gene>
    <name evidence="3" type="ORF">HED64_01950</name>
</gene>
<dbReference type="RefSeq" id="WP_168150417.1">
    <property type="nucleotide sequence ID" value="NZ_JAAWVT010000001.1"/>
</dbReference>
<dbReference type="Proteomes" id="UP000746595">
    <property type="component" value="Unassembled WGS sequence"/>
</dbReference>
<comment type="caution">
    <text evidence="3">The sequence shown here is derived from an EMBL/GenBank/DDBJ whole genome shotgun (WGS) entry which is preliminary data.</text>
</comment>
<evidence type="ECO:0000313" key="4">
    <source>
        <dbReference type="Proteomes" id="UP000746595"/>
    </source>
</evidence>
<keyword evidence="4" id="KW-1185">Reference proteome</keyword>